<feature type="region of interest" description="Disordered" evidence="1">
    <location>
        <begin position="249"/>
        <end position="268"/>
    </location>
</feature>
<dbReference type="EMBL" id="CADILJ010000068">
    <property type="protein sequence ID" value="CAB3956125.1"/>
    <property type="molecule type" value="Genomic_DNA"/>
</dbReference>
<name>A0ABM8M129_9BURK</name>
<dbReference type="Proteomes" id="UP000494161">
    <property type="component" value="Unassembled WGS sequence"/>
</dbReference>
<evidence type="ECO:0000313" key="4">
    <source>
        <dbReference type="Proteomes" id="UP000494161"/>
    </source>
</evidence>
<dbReference type="Pfam" id="PF21722">
    <property type="entry name" value="Gly_rich_2"/>
    <property type="match status" value="1"/>
</dbReference>
<proteinExistence type="predicted"/>
<accession>A0ABM8M129</accession>
<evidence type="ECO:0000313" key="3">
    <source>
        <dbReference type="EMBL" id="CAB3956125.1"/>
    </source>
</evidence>
<dbReference type="RefSeq" id="WP_175224506.1">
    <property type="nucleotide sequence ID" value="NZ_CADILJ010000068.1"/>
</dbReference>
<keyword evidence="4" id="KW-1185">Reference proteome</keyword>
<dbReference type="InterPro" id="IPR049304">
    <property type="entry name" value="Gly_rich_dom"/>
</dbReference>
<feature type="domain" description="Glycine-rich" evidence="2">
    <location>
        <begin position="144"/>
        <end position="352"/>
    </location>
</feature>
<reference evidence="3 4" key="1">
    <citation type="submission" date="2020-04" db="EMBL/GenBank/DDBJ databases">
        <authorList>
            <person name="De Canck E."/>
        </authorList>
    </citation>
    <scope>NUCLEOTIDE SEQUENCE [LARGE SCALE GENOMIC DNA]</scope>
    <source>
        <strain evidence="3 4">LMG 7053</strain>
    </source>
</reference>
<evidence type="ECO:0000256" key="1">
    <source>
        <dbReference type="SAM" id="MobiDB-lite"/>
    </source>
</evidence>
<protein>
    <recommendedName>
        <fullName evidence="2">Glycine-rich domain-containing protein</fullName>
    </recommendedName>
</protein>
<evidence type="ECO:0000259" key="2">
    <source>
        <dbReference type="Pfam" id="PF21722"/>
    </source>
</evidence>
<gene>
    <name evidence="3" type="ORF">LMG7053_04927</name>
</gene>
<sequence>MQASNAPTKSPVPFAESGSKNTIPVASQIGVTPGLASFTDGFPPLTMTPLSAGGIPPRGLDFNGILYFLSAAVRWQQAGGAYTYDSAFATSIGGYPKGAVLLKADLSGFWVNGTENNSTNPDTGGAGWADPMAGRLLNVRVFNTPGTTTYTPTPGTKRIIAHIQGGGGGGGGSEGDAAGTIAAGAGGGSGSYAYFTTTTVPSGATLTVGAGGVGGIWPTNAGIGGAGGSSSIGALVTAPGGLGGSVGRSAVNTTAGPSNNGGAGGAAPSGATYGSAGGNGNAGLYINAGTLTGAGADSRYGSGGAMSGASTAGLFGALPATGFGAGGAGSGRVGSAGSGTGGAGSPGIIVIEEYA</sequence>
<comment type="caution">
    <text evidence="3">The sequence shown here is derived from an EMBL/GenBank/DDBJ whole genome shotgun (WGS) entry which is preliminary data.</text>
</comment>
<organism evidence="3 4">
    <name type="scientific">Achromobacter ruhlandii</name>
    <dbReference type="NCBI Taxonomy" id="72557"/>
    <lineage>
        <taxon>Bacteria</taxon>
        <taxon>Pseudomonadati</taxon>
        <taxon>Pseudomonadota</taxon>
        <taxon>Betaproteobacteria</taxon>
        <taxon>Burkholderiales</taxon>
        <taxon>Alcaligenaceae</taxon>
        <taxon>Achromobacter</taxon>
    </lineage>
</organism>